<feature type="compositionally biased region" description="Basic and acidic residues" evidence="1">
    <location>
        <begin position="92"/>
        <end position="101"/>
    </location>
</feature>
<dbReference type="Pfam" id="PF01359">
    <property type="entry name" value="Transposase_1"/>
    <property type="match status" value="1"/>
</dbReference>
<dbReference type="GO" id="GO:0003697">
    <property type="term" value="F:single-stranded DNA binding"/>
    <property type="evidence" value="ECO:0007669"/>
    <property type="project" value="TreeGrafter"/>
</dbReference>
<sequence length="119" mass="14221">MVYLRQERAKRSWLKGEQASQIIAKPGLTRNKLMLCVWWDWKGIIHYEFLPPGKTIKSDLYCQQLMRLNYINFPRFVSVDKMLEGLFSKEARERPSDRGKPDQLALELPPWFDEDEFNK</sequence>
<dbReference type="GO" id="GO:0000014">
    <property type="term" value="F:single-stranded DNA endodeoxyribonuclease activity"/>
    <property type="evidence" value="ECO:0007669"/>
    <property type="project" value="TreeGrafter"/>
</dbReference>
<reference evidence="2 3" key="1">
    <citation type="journal article" date="2019" name="Commun. Biol.">
        <title>The bagworm genome reveals a unique fibroin gene that provides high tensile strength.</title>
        <authorList>
            <person name="Kono N."/>
            <person name="Nakamura H."/>
            <person name="Ohtoshi R."/>
            <person name="Tomita M."/>
            <person name="Numata K."/>
            <person name="Arakawa K."/>
        </authorList>
    </citation>
    <scope>NUCLEOTIDE SEQUENCE [LARGE SCALE GENOMIC DNA]</scope>
</reference>
<evidence type="ECO:0000313" key="2">
    <source>
        <dbReference type="EMBL" id="GBP70079.1"/>
    </source>
</evidence>
<dbReference type="InterPro" id="IPR001888">
    <property type="entry name" value="Transposase_1"/>
</dbReference>
<dbReference type="EMBL" id="BGZK01001062">
    <property type="protein sequence ID" value="GBP70079.1"/>
    <property type="molecule type" value="Genomic_DNA"/>
</dbReference>
<organism evidence="2 3">
    <name type="scientific">Eumeta variegata</name>
    <name type="common">Bagworm moth</name>
    <name type="synonym">Eumeta japonica</name>
    <dbReference type="NCBI Taxonomy" id="151549"/>
    <lineage>
        <taxon>Eukaryota</taxon>
        <taxon>Metazoa</taxon>
        <taxon>Ecdysozoa</taxon>
        <taxon>Arthropoda</taxon>
        <taxon>Hexapoda</taxon>
        <taxon>Insecta</taxon>
        <taxon>Pterygota</taxon>
        <taxon>Neoptera</taxon>
        <taxon>Endopterygota</taxon>
        <taxon>Lepidoptera</taxon>
        <taxon>Glossata</taxon>
        <taxon>Ditrysia</taxon>
        <taxon>Tineoidea</taxon>
        <taxon>Psychidae</taxon>
        <taxon>Oiketicinae</taxon>
        <taxon>Eumeta</taxon>
    </lineage>
</organism>
<dbReference type="OrthoDB" id="616263at2759"/>
<keyword evidence="3" id="KW-1185">Reference proteome</keyword>
<dbReference type="GO" id="GO:0015074">
    <property type="term" value="P:DNA integration"/>
    <property type="evidence" value="ECO:0007669"/>
    <property type="project" value="TreeGrafter"/>
</dbReference>
<dbReference type="GO" id="GO:0035861">
    <property type="term" value="C:site of double-strand break"/>
    <property type="evidence" value="ECO:0007669"/>
    <property type="project" value="TreeGrafter"/>
</dbReference>
<dbReference type="GO" id="GO:0044547">
    <property type="term" value="F:DNA topoisomerase binding"/>
    <property type="evidence" value="ECO:0007669"/>
    <property type="project" value="TreeGrafter"/>
</dbReference>
<protein>
    <submittedName>
        <fullName evidence="2">Mariner Mos1 transposase</fullName>
    </submittedName>
</protein>
<dbReference type="Gene3D" id="3.30.420.10">
    <property type="entry name" value="Ribonuclease H-like superfamily/Ribonuclease H"/>
    <property type="match status" value="1"/>
</dbReference>
<dbReference type="PANTHER" id="PTHR46060">
    <property type="entry name" value="MARINER MOS1 TRANSPOSASE-LIKE PROTEIN"/>
    <property type="match status" value="1"/>
</dbReference>
<dbReference type="InterPro" id="IPR036397">
    <property type="entry name" value="RNaseH_sf"/>
</dbReference>
<dbReference type="GO" id="GO:0046975">
    <property type="term" value="F:histone H3K36 methyltransferase activity"/>
    <property type="evidence" value="ECO:0007669"/>
    <property type="project" value="TreeGrafter"/>
</dbReference>
<dbReference type="GO" id="GO:0003690">
    <property type="term" value="F:double-stranded DNA binding"/>
    <property type="evidence" value="ECO:0007669"/>
    <property type="project" value="TreeGrafter"/>
</dbReference>
<proteinExistence type="predicted"/>
<evidence type="ECO:0000313" key="3">
    <source>
        <dbReference type="Proteomes" id="UP000299102"/>
    </source>
</evidence>
<dbReference type="PANTHER" id="PTHR46060:SF2">
    <property type="entry name" value="HISTONE-LYSINE N-METHYLTRANSFERASE SETMAR"/>
    <property type="match status" value="1"/>
</dbReference>
<comment type="caution">
    <text evidence="2">The sequence shown here is derived from an EMBL/GenBank/DDBJ whole genome shotgun (WGS) entry which is preliminary data.</text>
</comment>
<dbReference type="GO" id="GO:0042800">
    <property type="term" value="F:histone H3K4 methyltransferase activity"/>
    <property type="evidence" value="ECO:0007669"/>
    <property type="project" value="TreeGrafter"/>
</dbReference>
<name>A0A4C1Y695_EUMVA</name>
<gene>
    <name evidence="2" type="ORF">EVAR_98910_1</name>
</gene>
<dbReference type="GO" id="GO:0006303">
    <property type="term" value="P:double-strand break repair via nonhomologous end joining"/>
    <property type="evidence" value="ECO:0007669"/>
    <property type="project" value="TreeGrafter"/>
</dbReference>
<dbReference type="GO" id="GO:0044774">
    <property type="term" value="P:mitotic DNA integrity checkpoint signaling"/>
    <property type="evidence" value="ECO:0007669"/>
    <property type="project" value="TreeGrafter"/>
</dbReference>
<dbReference type="AlphaFoldDB" id="A0A4C1Y695"/>
<dbReference type="GO" id="GO:0000729">
    <property type="term" value="P:DNA double-strand break processing"/>
    <property type="evidence" value="ECO:0007669"/>
    <property type="project" value="TreeGrafter"/>
</dbReference>
<dbReference type="InterPro" id="IPR052709">
    <property type="entry name" value="Transposase-MT_Hybrid"/>
</dbReference>
<dbReference type="GO" id="GO:0000793">
    <property type="term" value="C:condensed chromosome"/>
    <property type="evidence" value="ECO:0007669"/>
    <property type="project" value="TreeGrafter"/>
</dbReference>
<feature type="region of interest" description="Disordered" evidence="1">
    <location>
        <begin position="92"/>
        <end position="119"/>
    </location>
</feature>
<dbReference type="GO" id="GO:0005634">
    <property type="term" value="C:nucleus"/>
    <property type="evidence" value="ECO:0007669"/>
    <property type="project" value="TreeGrafter"/>
</dbReference>
<dbReference type="GO" id="GO:0031297">
    <property type="term" value="P:replication fork processing"/>
    <property type="evidence" value="ECO:0007669"/>
    <property type="project" value="TreeGrafter"/>
</dbReference>
<accession>A0A4C1Y695</accession>
<evidence type="ECO:0000256" key="1">
    <source>
        <dbReference type="SAM" id="MobiDB-lite"/>
    </source>
</evidence>
<dbReference type="Proteomes" id="UP000299102">
    <property type="component" value="Unassembled WGS sequence"/>
</dbReference>